<dbReference type="PANTHER" id="PTHR31435">
    <property type="entry name" value="PROTEIN NATD1"/>
    <property type="match status" value="1"/>
</dbReference>
<evidence type="ECO:0000313" key="2">
    <source>
        <dbReference type="Proteomes" id="UP001324115"/>
    </source>
</evidence>
<gene>
    <name evidence="1" type="ORF">RGQ29_031993</name>
</gene>
<dbReference type="InterPro" id="IPR016181">
    <property type="entry name" value="Acyl_CoA_acyltransferase"/>
</dbReference>
<dbReference type="SUPFAM" id="SSF55729">
    <property type="entry name" value="Acyl-CoA N-acyltransferases (Nat)"/>
    <property type="match status" value="1"/>
</dbReference>
<dbReference type="PANTHER" id="PTHR31435:SF9">
    <property type="entry name" value="PROTEIN NATD1"/>
    <property type="match status" value="1"/>
</dbReference>
<comment type="caution">
    <text evidence="1">The sequence shown here is derived from an EMBL/GenBank/DDBJ whole genome shotgun (WGS) entry which is preliminary data.</text>
</comment>
<dbReference type="Gene3D" id="3.40.630.30">
    <property type="match status" value="1"/>
</dbReference>
<reference evidence="1 2" key="1">
    <citation type="journal article" date="2023" name="G3 (Bethesda)">
        <title>A haplotype-resolved chromosome-scale genome for Quercus rubra L. provides insights into the genetics of adaptive traits for red oak species.</title>
        <authorList>
            <person name="Kapoor B."/>
            <person name="Jenkins J."/>
            <person name="Schmutz J."/>
            <person name="Zhebentyayeva T."/>
            <person name="Kuelheim C."/>
            <person name="Coggeshall M."/>
            <person name="Heim C."/>
            <person name="Lasky J.R."/>
            <person name="Leites L."/>
            <person name="Islam-Faridi N."/>
            <person name="Romero-Severson J."/>
            <person name="DeLeo V.L."/>
            <person name="Lucas S.M."/>
            <person name="Lazic D."/>
            <person name="Gailing O."/>
            <person name="Carlson J."/>
            <person name="Staton M."/>
        </authorList>
    </citation>
    <scope>NUCLEOTIDE SEQUENCE [LARGE SCALE GENOMIC DNA]</scope>
    <source>
        <strain evidence="1">Pseudo-F2</strain>
    </source>
</reference>
<sequence length="86" mass="10318">MSQAQFSTDTLTVQHDEEKREFYVLMGKDKAFLNYEEIGENAVNLWHTEAAFDYVVEKDLRMKVTCTYLEKYLRENPQDKYQKQLI</sequence>
<proteinExistence type="predicted"/>
<organism evidence="1 2">
    <name type="scientific">Quercus rubra</name>
    <name type="common">Northern red oak</name>
    <name type="synonym">Quercus borealis</name>
    <dbReference type="NCBI Taxonomy" id="3512"/>
    <lineage>
        <taxon>Eukaryota</taxon>
        <taxon>Viridiplantae</taxon>
        <taxon>Streptophyta</taxon>
        <taxon>Embryophyta</taxon>
        <taxon>Tracheophyta</taxon>
        <taxon>Spermatophyta</taxon>
        <taxon>Magnoliopsida</taxon>
        <taxon>eudicotyledons</taxon>
        <taxon>Gunneridae</taxon>
        <taxon>Pentapetalae</taxon>
        <taxon>rosids</taxon>
        <taxon>fabids</taxon>
        <taxon>Fagales</taxon>
        <taxon>Fagaceae</taxon>
        <taxon>Quercus</taxon>
    </lineage>
</organism>
<dbReference type="AlphaFoldDB" id="A0AAN7DT37"/>
<name>A0AAN7DT37_QUERU</name>
<protein>
    <submittedName>
        <fullName evidence="1">Uncharacterized protein</fullName>
    </submittedName>
</protein>
<dbReference type="InterPro" id="IPR045057">
    <property type="entry name" value="Gcn5-rel_NAT"/>
</dbReference>
<evidence type="ECO:0000313" key="1">
    <source>
        <dbReference type="EMBL" id="KAK4539081.1"/>
    </source>
</evidence>
<dbReference type="EMBL" id="JAXUIC010000547">
    <property type="protein sequence ID" value="KAK4539081.1"/>
    <property type="molecule type" value="Genomic_DNA"/>
</dbReference>
<accession>A0AAN7DT37</accession>
<keyword evidence="2" id="KW-1185">Reference proteome</keyword>
<dbReference type="Proteomes" id="UP001324115">
    <property type="component" value="Unassembled WGS sequence"/>
</dbReference>